<feature type="compositionally biased region" description="Basic and acidic residues" evidence="1">
    <location>
        <begin position="130"/>
        <end position="152"/>
    </location>
</feature>
<accession>A0A8M1EX75</accession>
<reference evidence="3" key="1">
    <citation type="submission" date="2025-08" db="UniProtKB">
        <authorList>
            <consortium name="RefSeq"/>
        </authorList>
    </citation>
    <scope>IDENTIFICATION</scope>
    <source>
        <tissue evidence="3">Whole blood</tissue>
    </source>
</reference>
<proteinExistence type="predicted"/>
<name>A0A8M1EX75_URSMA</name>
<dbReference type="GeneID" id="121099888"/>
<dbReference type="RefSeq" id="XP_040475351.1">
    <property type="nucleotide sequence ID" value="XM_040619417.1"/>
</dbReference>
<dbReference type="KEGG" id="umr:121099888"/>
<sequence length="272" mass="28872">MAPATGSAAPPRLPVTSPPLSATDGPPCLLSRRTARAPEEVVYRRTWEPEFHLAEAPYGAGVVGQARPRQLGSLMGPPAGPPLPGRPYLAVQPREAAAGREARGRGRPGHGTGSARWRRRFVSGAARLAQPRERATRTEGGGDSRTVQDPRARPFNPSQPTRAGPAPSFIPPSDWPPRLDTPPGFAKPPLVRLQKPLKGAAPDYPNPQCPIPGKRPRAGPETERTSRGKNPRQSGLEKPSGIVGGTNRCSPRPGVGVPPWLALPDLPNLAPH</sequence>
<feature type="region of interest" description="Disordered" evidence="1">
    <location>
        <begin position="69"/>
        <end position="272"/>
    </location>
</feature>
<dbReference type="AlphaFoldDB" id="A0A8M1EX75"/>
<evidence type="ECO:0000313" key="3">
    <source>
        <dbReference type="RefSeq" id="XP_040475351.1"/>
    </source>
</evidence>
<protein>
    <submittedName>
        <fullName evidence="3">Translation initiation factor IF-2-like</fullName>
    </submittedName>
</protein>
<organism evidence="2 3">
    <name type="scientific">Ursus maritimus</name>
    <name type="common">Polar bear</name>
    <name type="synonym">Thalarctos maritimus</name>
    <dbReference type="NCBI Taxonomy" id="29073"/>
    <lineage>
        <taxon>Eukaryota</taxon>
        <taxon>Metazoa</taxon>
        <taxon>Chordata</taxon>
        <taxon>Craniata</taxon>
        <taxon>Vertebrata</taxon>
        <taxon>Euteleostomi</taxon>
        <taxon>Mammalia</taxon>
        <taxon>Eutheria</taxon>
        <taxon>Laurasiatheria</taxon>
        <taxon>Carnivora</taxon>
        <taxon>Caniformia</taxon>
        <taxon>Ursidae</taxon>
        <taxon>Ursus</taxon>
    </lineage>
</organism>
<feature type="compositionally biased region" description="Low complexity" evidence="1">
    <location>
        <begin position="86"/>
        <end position="96"/>
    </location>
</feature>
<evidence type="ECO:0000313" key="2">
    <source>
        <dbReference type="Proteomes" id="UP000261680"/>
    </source>
</evidence>
<gene>
    <name evidence="3" type="primary">LOC121099888</name>
</gene>
<keyword evidence="2" id="KW-1185">Reference proteome</keyword>
<evidence type="ECO:0000256" key="1">
    <source>
        <dbReference type="SAM" id="MobiDB-lite"/>
    </source>
</evidence>
<dbReference type="Proteomes" id="UP000261680">
    <property type="component" value="Unplaced"/>
</dbReference>
<feature type="region of interest" description="Disordered" evidence="1">
    <location>
        <begin position="1"/>
        <end position="34"/>
    </location>
</feature>